<dbReference type="GO" id="GO:0005886">
    <property type="term" value="C:plasma membrane"/>
    <property type="evidence" value="ECO:0007669"/>
    <property type="project" value="UniProtKB-SubCell"/>
</dbReference>
<feature type="transmembrane region" description="Helical" evidence="8">
    <location>
        <begin position="127"/>
        <end position="147"/>
    </location>
</feature>
<accession>A0A3P1SBY2</accession>
<evidence type="ECO:0000256" key="5">
    <source>
        <dbReference type="ARBA" id="ARBA00022692"/>
    </source>
</evidence>
<comment type="similarity">
    <text evidence="2">Belongs to the binding-protein-dependent transport system permease family. FecCD subfamily.</text>
</comment>
<keyword evidence="6 8" id="KW-1133">Transmembrane helix</keyword>
<keyword evidence="3" id="KW-0813">Transport</keyword>
<evidence type="ECO:0000256" key="3">
    <source>
        <dbReference type="ARBA" id="ARBA00022448"/>
    </source>
</evidence>
<evidence type="ECO:0000256" key="6">
    <source>
        <dbReference type="ARBA" id="ARBA00022989"/>
    </source>
</evidence>
<dbReference type="PANTHER" id="PTHR30472">
    <property type="entry name" value="FERRIC ENTEROBACTIN TRANSPORT SYSTEM PERMEASE PROTEIN"/>
    <property type="match status" value="1"/>
</dbReference>
<evidence type="ECO:0000313" key="11">
    <source>
        <dbReference type="Proteomes" id="UP000280444"/>
    </source>
</evidence>
<feature type="transmembrane region" description="Helical" evidence="8">
    <location>
        <begin position="207"/>
        <end position="226"/>
    </location>
</feature>
<evidence type="ECO:0000256" key="8">
    <source>
        <dbReference type="SAM" id="Phobius"/>
    </source>
</evidence>
<feature type="transmembrane region" description="Helical" evidence="8">
    <location>
        <begin position="159"/>
        <end position="179"/>
    </location>
</feature>
<evidence type="ECO:0000256" key="9">
    <source>
        <dbReference type="SAM" id="SignalP"/>
    </source>
</evidence>
<dbReference type="Proteomes" id="UP000280444">
    <property type="component" value="Unassembled WGS sequence"/>
</dbReference>
<reference evidence="10 11" key="1">
    <citation type="submission" date="2018-11" db="EMBL/GenBank/DDBJ databases">
        <title>Genomes From Bacteria Associated with the Canine Oral Cavity: a Test Case for Automated Genome-Based Taxonomic Assignment.</title>
        <authorList>
            <person name="Coil D.A."/>
            <person name="Jospin G."/>
            <person name="Darling A.E."/>
            <person name="Wallis C."/>
            <person name="Davis I.J."/>
            <person name="Harris S."/>
            <person name="Eisen J.A."/>
            <person name="Holcombe L.J."/>
            <person name="O'Flynn C."/>
        </authorList>
    </citation>
    <scope>NUCLEOTIDE SEQUENCE [LARGE SCALE GENOMIC DNA]</scope>
    <source>
        <strain evidence="10 11">OH770</strain>
    </source>
</reference>
<keyword evidence="4" id="KW-1003">Cell membrane</keyword>
<dbReference type="CDD" id="cd06550">
    <property type="entry name" value="TM_ABC_iron-siderophores_like"/>
    <property type="match status" value="1"/>
</dbReference>
<keyword evidence="11" id="KW-1185">Reference proteome</keyword>
<dbReference type="PROSITE" id="PS51257">
    <property type="entry name" value="PROKAR_LIPOPROTEIN"/>
    <property type="match status" value="1"/>
</dbReference>
<feature type="transmembrane region" description="Helical" evidence="8">
    <location>
        <begin position="101"/>
        <end position="121"/>
    </location>
</feature>
<dbReference type="OrthoDB" id="9782305at2"/>
<dbReference type="EMBL" id="RQZF01000010">
    <property type="protein sequence ID" value="RRC94791.1"/>
    <property type="molecule type" value="Genomic_DNA"/>
</dbReference>
<sequence length="343" mass="34586">MQRLFVAVLVALAVTGAAAACSVAFGARIVTLPEILDGLRAVGVALPGTTDASADAAHSVAALAVAERLPRTAIALAVGAALGVSGTLMQAVTRNPIADPGILGINHGAALGVILGMTLWHTSDLRITLWLALAGAFTTACFVYLIGSLGPGGTTPIKLALAGVATTALLSSLVTAIRLPQDQALDEFRYWHTGSLGRGSWDTLGTVAPLLGVALLVGILCARALNSLALGDEAATALGVNVARTRIIAVSAGVALCAAATAVAGPISFVGLMVPHTLRALWGQDMRLILPLSAFGGAALLTFADVAGRIIGRPNEVAVGIITAFIGAPILIAIVRATKVRDL</sequence>
<keyword evidence="5 8" id="KW-0812">Transmembrane</keyword>
<comment type="subcellular location">
    <subcellularLocation>
        <location evidence="1">Cell membrane</location>
        <topology evidence="1">Multi-pass membrane protein</topology>
    </subcellularLocation>
</comment>
<feature type="transmembrane region" description="Helical" evidence="8">
    <location>
        <begin position="72"/>
        <end position="89"/>
    </location>
</feature>
<name>A0A3P1SBY2_9ACTO</name>
<feature type="signal peptide" evidence="9">
    <location>
        <begin position="1"/>
        <end position="19"/>
    </location>
</feature>
<evidence type="ECO:0000256" key="7">
    <source>
        <dbReference type="ARBA" id="ARBA00023136"/>
    </source>
</evidence>
<proteinExistence type="inferred from homology"/>
<evidence type="ECO:0000313" key="10">
    <source>
        <dbReference type="EMBL" id="RRC94791.1"/>
    </source>
</evidence>
<evidence type="ECO:0000256" key="1">
    <source>
        <dbReference type="ARBA" id="ARBA00004651"/>
    </source>
</evidence>
<dbReference type="Gene3D" id="1.10.3470.10">
    <property type="entry name" value="ABC transporter involved in vitamin B12 uptake, BtuC"/>
    <property type="match status" value="1"/>
</dbReference>
<feature type="chain" id="PRO_5017965868" evidence="9">
    <location>
        <begin position="20"/>
        <end position="343"/>
    </location>
</feature>
<keyword evidence="9" id="KW-0732">Signal</keyword>
<dbReference type="InterPro" id="IPR037294">
    <property type="entry name" value="ABC_BtuC-like"/>
</dbReference>
<dbReference type="GO" id="GO:0033214">
    <property type="term" value="P:siderophore-iron import into cell"/>
    <property type="evidence" value="ECO:0007669"/>
    <property type="project" value="TreeGrafter"/>
</dbReference>
<dbReference type="InterPro" id="IPR000522">
    <property type="entry name" value="ABC_transptr_permease_BtuC"/>
</dbReference>
<dbReference type="GO" id="GO:0022857">
    <property type="term" value="F:transmembrane transporter activity"/>
    <property type="evidence" value="ECO:0007669"/>
    <property type="project" value="InterPro"/>
</dbReference>
<evidence type="ECO:0000256" key="2">
    <source>
        <dbReference type="ARBA" id="ARBA00007935"/>
    </source>
</evidence>
<feature type="transmembrane region" description="Helical" evidence="8">
    <location>
        <begin position="318"/>
        <end position="337"/>
    </location>
</feature>
<dbReference type="PANTHER" id="PTHR30472:SF1">
    <property type="entry name" value="FE(3+) DICITRATE TRANSPORT SYSTEM PERMEASE PROTEIN FECC-RELATED"/>
    <property type="match status" value="1"/>
</dbReference>
<dbReference type="FunFam" id="1.10.3470.10:FF:000001">
    <property type="entry name" value="Vitamin B12 ABC transporter permease BtuC"/>
    <property type="match status" value="1"/>
</dbReference>
<comment type="caution">
    <text evidence="10">The sequence shown here is derived from an EMBL/GenBank/DDBJ whole genome shotgun (WGS) entry which is preliminary data.</text>
</comment>
<dbReference type="SUPFAM" id="SSF81345">
    <property type="entry name" value="ABC transporter involved in vitamin B12 uptake, BtuC"/>
    <property type="match status" value="1"/>
</dbReference>
<feature type="transmembrane region" description="Helical" evidence="8">
    <location>
        <begin position="286"/>
        <end position="306"/>
    </location>
</feature>
<dbReference type="Pfam" id="PF01032">
    <property type="entry name" value="FecCD"/>
    <property type="match status" value="1"/>
</dbReference>
<protein>
    <submittedName>
        <fullName evidence="10">Iron ABC transporter permease</fullName>
    </submittedName>
</protein>
<dbReference type="AlphaFoldDB" id="A0A3P1SBY2"/>
<organism evidence="10 11">
    <name type="scientific">Schaalia canis</name>
    <dbReference type="NCBI Taxonomy" id="100469"/>
    <lineage>
        <taxon>Bacteria</taxon>
        <taxon>Bacillati</taxon>
        <taxon>Actinomycetota</taxon>
        <taxon>Actinomycetes</taxon>
        <taxon>Actinomycetales</taxon>
        <taxon>Actinomycetaceae</taxon>
        <taxon>Schaalia</taxon>
    </lineage>
</organism>
<gene>
    <name evidence="10" type="ORF">EII11_08575</name>
</gene>
<evidence type="ECO:0000256" key="4">
    <source>
        <dbReference type="ARBA" id="ARBA00022475"/>
    </source>
</evidence>
<keyword evidence="7 8" id="KW-0472">Membrane</keyword>
<feature type="transmembrane region" description="Helical" evidence="8">
    <location>
        <begin position="247"/>
        <end position="274"/>
    </location>
</feature>